<gene>
    <name evidence="5" type="primary">gabD2</name>
    <name evidence="5" type="ORF">GCM10025883_05420</name>
</gene>
<dbReference type="Pfam" id="PF00171">
    <property type="entry name" value="Aldedh"/>
    <property type="match status" value="1"/>
</dbReference>
<dbReference type="Proteomes" id="UP001157126">
    <property type="component" value="Unassembled WGS sequence"/>
</dbReference>
<evidence type="ECO:0000256" key="2">
    <source>
        <dbReference type="PROSITE-ProRule" id="PRU10007"/>
    </source>
</evidence>
<protein>
    <submittedName>
        <fullName evidence="5">Succinic semialdehyde dehydrogenase</fullName>
    </submittedName>
</protein>
<comment type="similarity">
    <text evidence="3">Belongs to the aldehyde dehydrogenase family.</text>
</comment>
<dbReference type="InterPro" id="IPR015590">
    <property type="entry name" value="Aldehyde_DH_dom"/>
</dbReference>
<dbReference type="InterPro" id="IPR016161">
    <property type="entry name" value="Ald_DH/histidinol_DH"/>
</dbReference>
<evidence type="ECO:0000256" key="3">
    <source>
        <dbReference type="RuleBase" id="RU003345"/>
    </source>
</evidence>
<accession>A0ABQ6IP41</accession>
<comment type="caution">
    <text evidence="5">The sequence shown here is derived from an EMBL/GenBank/DDBJ whole genome shotgun (WGS) entry which is preliminary data.</text>
</comment>
<dbReference type="InterPro" id="IPR016162">
    <property type="entry name" value="Ald_DH_N"/>
</dbReference>
<dbReference type="PANTHER" id="PTHR11699">
    <property type="entry name" value="ALDEHYDE DEHYDROGENASE-RELATED"/>
    <property type="match status" value="1"/>
</dbReference>
<evidence type="ECO:0000256" key="1">
    <source>
        <dbReference type="ARBA" id="ARBA00023002"/>
    </source>
</evidence>
<dbReference type="Gene3D" id="3.40.309.10">
    <property type="entry name" value="Aldehyde Dehydrogenase, Chain A, domain 2"/>
    <property type="match status" value="1"/>
</dbReference>
<feature type="domain" description="Aldehyde dehydrogenase" evidence="4">
    <location>
        <begin position="30"/>
        <end position="486"/>
    </location>
</feature>
<evidence type="ECO:0000313" key="6">
    <source>
        <dbReference type="Proteomes" id="UP001157126"/>
    </source>
</evidence>
<proteinExistence type="inferred from homology"/>
<evidence type="ECO:0000259" key="4">
    <source>
        <dbReference type="Pfam" id="PF00171"/>
    </source>
</evidence>
<dbReference type="NCBIfam" id="NF006916">
    <property type="entry name" value="PRK09407.1"/>
    <property type="match status" value="1"/>
</dbReference>
<dbReference type="InterPro" id="IPR029510">
    <property type="entry name" value="Ald_DH_CS_GLU"/>
</dbReference>
<dbReference type="PROSITE" id="PS00687">
    <property type="entry name" value="ALDEHYDE_DEHYDR_GLU"/>
    <property type="match status" value="1"/>
</dbReference>
<reference evidence="6" key="1">
    <citation type="journal article" date="2019" name="Int. J. Syst. Evol. Microbiol.">
        <title>The Global Catalogue of Microorganisms (GCM) 10K type strain sequencing project: providing services to taxonomists for standard genome sequencing and annotation.</title>
        <authorList>
            <consortium name="The Broad Institute Genomics Platform"/>
            <consortium name="The Broad Institute Genome Sequencing Center for Infectious Disease"/>
            <person name="Wu L."/>
            <person name="Ma J."/>
        </authorList>
    </citation>
    <scope>NUCLEOTIDE SEQUENCE [LARGE SCALE GENOMIC DNA]</scope>
    <source>
        <strain evidence="6">NBRC 113072</strain>
    </source>
</reference>
<dbReference type="InterPro" id="IPR016163">
    <property type="entry name" value="Ald_DH_C"/>
</dbReference>
<keyword evidence="6" id="KW-1185">Reference proteome</keyword>
<dbReference type="Gene3D" id="3.40.605.10">
    <property type="entry name" value="Aldehyde Dehydrogenase, Chain A, domain 1"/>
    <property type="match status" value="1"/>
</dbReference>
<sequence>MTSTVADAPVLDPMRVAQLAEYAVTSPLAATMTTFSPIDGARLADLPCSTPEDVAVAVTGARAGFRSWSRMPATSRAAVLQRFHDLVLDNQVELLDLIQLETGKTRTHAFAEIVDAALTARYLARRAPGVLRPRRRAGLVPVLTDVIETRRPVGVVGVVAPWNYPLSMAVSEALPALIAGNAVVIRPDPSTSLTMLMVAELLARAGLPQRVLQVVLGDGPVVGGAVLASTDYVCFTGSSATGREVAVGAARRLVGASLELGGKNAMYVAADADLDRAVPGAVEACFTNAGQVCISMERIYLHESIATEFLTRFVRRVSALRVGVDLAYGADMGTLSGPRQLERVTAHVEDARAKGAAVLTGGRPLPKVGPYAYAPTVLEDVSPDMRCAGEETFGPVVSVCRVGSDAEFVLAANDTEYGLTASIWSRDVARARGIAHLVEAGTVNVNDGFAVGYTAKDAPMGGMKSSGIGRRHGEAGILRFTEPQTIATARGVSPTMPTTAEAARYTTGVLRLLSVFGRR</sequence>
<feature type="active site" evidence="2">
    <location>
        <position position="259"/>
    </location>
</feature>
<evidence type="ECO:0000313" key="5">
    <source>
        <dbReference type="EMBL" id="GMA38497.1"/>
    </source>
</evidence>
<dbReference type="RefSeq" id="WP_284302564.1">
    <property type="nucleotide sequence ID" value="NZ_BSUO01000001.1"/>
</dbReference>
<dbReference type="SUPFAM" id="SSF53720">
    <property type="entry name" value="ALDH-like"/>
    <property type="match status" value="1"/>
</dbReference>
<dbReference type="EMBL" id="BSUO01000001">
    <property type="protein sequence ID" value="GMA38497.1"/>
    <property type="molecule type" value="Genomic_DNA"/>
</dbReference>
<keyword evidence="1 3" id="KW-0560">Oxidoreductase</keyword>
<organism evidence="5 6">
    <name type="scientific">Mobilicoccus caccae</name>
    <dbReference type="NCBI Taxonomy" id="1859295"/>
    <lineage>
        <taxon>Bacteria</taxon>
        <taxon>Bacillati</taxon>
        <taxon>Actinomycetota</taxon>
        <taxon>Actinomycetes</taxon>
        <taxon>Micrococcales</taxon>
        <taxon>Dermatophilaceae</taxon>
        <taxon>Mobilicoccus</taxon>
    </lineage>
</organism>
<name>A0ABQ6IP41_9MICO</name>